<dbReference type="SUPFAM" id="SSF81383">
    <property type="entry name" value="F-box domain"/>
    <property type="match status" value="1"/>
</dbReference>
<comment type="caution">
    <text evidence="3">The sequence shown here is derived from an EMBL/GenBank/DDBJ whole genome shotgun (WGS) entry which is preliminary data.</text>
</comment>
<dbReference type="AlphaFoldDB" id="A0AAN6RJS8"/>
<proteinExistence type="predicted"/>
<gene>
    <name evidence="3" type="ORF">GRF29_44g798256</name>
</gene>
<feature type="transmembrane region" description="Helical" evidence="1">
    <location>
        <begin position="322"/>
        <end position="341"/>
    </location>
</feature>
<dbReference type="Proteomes" id="UP001280581">
    <property type="component" value="Unassembled WGS sequence"/>
</dbReference>
<feature type="transmembrane region" description="Helical" evidence="1">
    <location>
        <begin position="373"/>
        <end position="393"/>
    </location>
</feature>
<keyword evidence="4" id="KW-1185">Reference proteome</keyword>
<dbReference type="InterPro" id="IPR001810">
    <property type="entry name" value="F-box_dom"/>
</dbReference>
<organism evidence="3 4">
    <name type="scientific">Pseudopithomyces chartarum</name>
    <dbReference type="NCBI Taxonomy" id="1892770"/>
    <lineage>
        <taxon>Eukaryota</taxon>
        <taxon>Fungi</taxon>
        <taxon>Dikarya</taxon>
        <taxon>Ascomycota</taxon>
        <taxon>Pezizomycotina</taxon>
        <taxon>Dothideomycetes</taxon>
        <taxon>Pleosporomycetidae</taxon>
        <taxon>Pleosporales</taxon>
        <taxon>Massarineae</taxon>
        <taxon>Didymosphaeriaceae</taxon>
        <taxon>Pseudopithomyces</taxon>
    </lineage>
</organism>
<evidence type="ECO:0000259" key="2">
    <source>
        <dbReference type="PROSITE" id="PS50181"/>
    </source>
</evidence>
<dbReference type="EMBL" id="WVTA01000005">
    <property type="protein sequence ID" value="KAK3209842.1"/>
    <property type="molecule type" value="Genomic_DNA"/>
</dbReference>
<sequence>MNGPAAKVPLCMRDAVRRAVCHGRGAVRAYQSVPPKRVIWAFGVLELQFNIVEAEREIQRETLHLTSAVSGIASTYDRTKLLLGSTVSQAAGGVLGNTLDRDTRNGTRRRTAIVVARSDTDSTTWLDENFSQWEKNIYDVDDEEADLKIPENKGRESMVYLSYIIDNYDNLADNILFLHPNRYQWHNDDPDYDGVPMLRRFQIPYLEQEGYVNMRCAWQLGCPNEIKPLAEEGEHRAEVHAGGDYKQAFQVLFPGKAVPEYVGVSCCAQFAATKEKIRERQKSDYERYRKWLLETDLEDSISGRIMEYSWHMVQGLAMSPKLVLPLAYTTILSLIIFHFVANPLPVSLVIHRIVVPRVVLKVLSIALIGPDELWIAAYAIYFALASIVSSRTIDHPRYYTKRFMPVSLEELPFDVLFYVTSHLELDDIVSLAHTCRQLQTLLQENGVCKKAIEVRELALHICFSIDHWQARFGFTKEAILAKEQHISYTQAFSCIQDRRHAISNAIPFSARVIGQANDFLYRNGMLCMLEEGIIRTFDIHAQAEGITIDLFSIIDAGAGSSSYSPSFNDVKICLLYYNEDIITIHWQRRNLPNSDRIMAINTSPQASSRPRLLASEPLEFTSKIFARHTSHYLYYGTYSSVGSQGHYEWEIQGISLDKSNDQFNCLQLQGFYGTDIGSTIAFEIHKGYFYAVSNQTSFEVEEIDWTSFYHCIRFPINNPQTENVESNKKLWRRQHDEGVIHDSWTDLSLQIDESKDKLMIIEARREYQKSCSRQIRTYYISEFISGFQSPPSSEDGSPILEATTGPMLPWDDAFVQTLDATNNPNYAPPEPRFNWNFHPEMPLHSHPGRSFILARTKFRAYNYPCSSFFDLVEDDRCCNATSSPCLRLRIGSRRVAPIDLEDVDPQLLSPPALPADVAYRHSPVKMWPPPASRCPCSKRLHQILNPSLPSGPAYSTNITGALDERSLVYMIRPGRSYSGEDNALGVIINVNFNRGPIPPKATKDLSHEQPRCDSAWYWAPGACRSGTCH</sequence>
<protein>
    <recommendedName>
        <fullName evidence="2">F-box domain-containing protein</fullName>
    </recommendedName>
</protein>
<evidence type="ECO:0000313" key="3">
    <source>
        <dbReference type="EMBL" id="KAK3209842.1"/>
    </source>
</evidence>
<dbReference type="SMART" id="SM00256">
    <property type="entry name" value="FBOX"/>
    <property type="match status" value="1"/>
</dbReference>
<dbReference type="PROSITE" id="PS50181">
    <property type="entry name" value="FBOX"/>
    <property type="match status" value="1"/>
</dbReference>
<evidence type="ECO:0000313" key="4">
    <source>
        <dbReference type="Proteomes" id="UP001280581"/>
    </source>
</evidence>
<evidence type="ECO:0000256" key="1">
    <source>
        <dbReference type="SAM" id="Phobius"/>
    </source>
</evidence>
<dbReference type="InterPro" id="IPR021838">
    <property type="entry name" value="DUF3431"/>
</dbReference>
<dbReference type="PANTHER" id="PTHR37490">
    <property type="entry name" value="EXPRESSED PROTEIN"/>
    <property type="match status" value="1"/>
</dbReference>
<feature type="domain" description="F-box" evidence="2">
    <location>
        <begin position="405"/>
        <end position="451"/>
    </location>
</feature>
<keyword evidence="1" id="KW-0812">Transmembrane</keyword>
<dbReference type="Pfam" id="PF00646">
    <property type="entry name" value="F-box"/>
    <property type="match status" value="1"/>
</dbReference>
<dbReference type="InterPro" id="IPR036047">
    <property type="entry name" value="F-box-like_dom_sf"/>
</dbReference>
<reference evidence="3 4" key="1">
    <citation type="submission" date="2021-02" db="EMBL/GenBank/DDBJ databases">
        <title>Genome assembly of Pseudopithomyces chartarum.</title>
        <authorList>
            <person name="Jauregui R."/>
            <person name="Singh J."/>
            <person name="Voisey C."/>
        </authorList>
    </citation>
    <scope>NUCLEOTIDE SEQUENCE [LARGE SCALE GENOMIC DNA]</scope>
    <source>
        <strain evidence="3 4">AGR01</strain>
    </source>
</reference>
<keyword evidence="1" id="KW-1133">Transmembrane helix</keyword>
<keyword evidence="1" id="KW-0472">Membrane</keyword>
<dbReference type="Pfam" id="PF11913">
    <property type="entry name" value="DUF3431"/>
    <property type="match status" value="1"/>
</dbReference>
<name>A0AAN6RJS8_9PLEO</name>
<dbReference type="PANTHER" id="PTHR37490:SF3">
    <property type="entry name" value="DUF3431 DOMAIN CONTAINING PROTEIN"/>
    <property type="match status" value="1"/>
</dbReference>
<accession>A0AAN6RJS8</accession>